<dbReference type="AlphaFoldDB" id="A0A6N6NPG1"/>
<dbReference type="Pfam" id="PF01568">
    <property type="entry name" value="Molydop_binding"/>
    <property type="match status" value="1"/>
</dbReference>
<dbReference type="InterPro" id="IPR041930">
    <property type="entry name" value="Acetylene_hydratase"/>
</dbReference>
<dbReference type="Gene3D" id="2.20.25.90">
    <property type="entry name" value="ADC-like domains"/>
    <property type="match status" value="1"/>
</dbReference>
<dbReference type="InterPro" id="IPR006656">
    <property type="entry name" value="Mopterin_OxRdtase"/>
</dbReference>
<comment type="caution">
    <text evidence="9">The sequence shown here is derived from an EMBL/GenBank/DDBJ whole genome shotgun (WGS) entry which is preliminary data.</text>
</comment>
<evidence type="ECO:0000256" key="5">
    <source>
        <dbReference type="ARBA" id="ARBA00023002"/>
    </source>
</evidence>
<evidence type="ECO:0000256" key="1">
    <source>
        <dbReference type="ARBA" id="ARBA00001942"/>
    </source>
</evidence>
<dbReference type="SUPFAM" id="SSF50692">
    <property type="entry name" value="ADC-like"/>
    <property type="match status" value="1"/>
</dbReference>
<dbReference type="InterPro" id="IPR050612">
    <property type="entry name" value="Prok_Mopterin_Oxidored"/>
</dbReference>
<dbReference type="SUPFAM" id="SSF53706">
    <property type="entry name" value="Formate dehydrogenase/DMSO reductase, domains 1-3"/>
    <property type="match status" value="1"/>
</dbReference>
<dbReference type="GO" id="GO:0018818">
    <property type="term" value="F:acetylene hydratase activity"/>
    <property type="evidence" value="ECO:0007669"/>
    <property type="project" value="InterPro"/>
</dbReference>
<dbReference type="InterPro" id="IPR006963">
    <property type="entry name" value="Mopterin_OxRdtase_4Fe-4S_dom"/>
</dbReference>
<sequence length="790" mass="89328">MTTDYYKKHWDEVEWQDGDYTVTRTTAWSAPGCHDGCGVLYYTKDGKLEKVEGDPKNPFNRGSLCMRCVMMPEVVNNPERLKKPLKRVGERGENKWEEISIDEALDIIEEKVRAIWRDYGPESIAVHIGTGRDNNDVIPRMAYCAFGTPNFSMGYLAGDSCFCPRSASMASTNGDFMIADMSQQFENRYDEKSTEWRCPEVIVNWGCNAVVSNSDNFFGHWIVDCMQRGAKMITIDPGLTWLAARSDYWLRVRPGTDCALAMAMIHVIAEEGLEDKDFVSKWCYGFDELVERCEPWTPERAAEVCWVDADKIREAARMYANANNAAIQWGLKVDQTTNATATANAINALWTITGNVDVPGGNIIIRNAFSQNLSYGYGWHSLSPEVQAKRLGSEFPLMSRAGYSSSAHADSVLKAIETSEPYPIRMVWMSATNPIANMGADAPRLYRALKTVDFVVVHDVSLTPTAVAFADLVIPAAMSPERNSQRCWWVPHRTMKKVCDSGECYSDTNIATLVGRRLKPENWPWEDEVGWINNILSTESDEKIPYRNFEDACKQVWAYPEFQYRKYEKGLLRFDGQPGFNTPTGRIELFNTNMMLWGYDPLPEHKEPSCSPVSNPELAEKYPLVLTTGARSFEFFHSEQRHAHLTSRELHPQPKVEMSVKAAADRGIKEGDWVWIENQRGRCRQIATISLALDDRVVRAEHGWWFPEAEAAEPNLFGVFNSNINNLTPQCENGDTGFGAPYANQLCEIYKCTEENSQDLPSTHVTRKDGYSKEMDETNGDVKVGVVYNG</sequence>
<dbReference type="GO" id="GO:0046872">
    <property type="term" value="F:metal ion binding"/>
    <property type="evidence" value="ECO:0007669"/>
    <property type="project" value="UniProtKB-KW"/>
</dbReference>
<accession>A0A6N6NPG1</accession>
<dbReference type="GeneID" id="98658738"/>
<dbReference type="OrthoDB" id="3169211at2"/>
<dbReference type="CDD" id="cd02759">
    <property type="entry name" value="MopB_Acetylene-hydratase"/>
    <property type="match status" value="1"/>
</dbReference>
<dbReference type="CDD" id="cd02781">
    <property type="entry name" value="MopB_CT_Acetylene-hydratase"/>
    <property type="match status" value="1"/>
</dbReference>
<keyword evidence="10" id="KW-1185">Reference proteome</keyword>
<dbReference type="InterPro" id="IPR006657">
    <property type="entry name" value="MoPterin_dinucl-bd_dom"/>
</dbReference>
<reference evidence="9 10" key="1">
    <citation type="submission" date="2019-09" db="EMBL/GenBank/DDBJ databases">
        <title>Whole genome shotgun sequencing (WGS) of Ellagibacter isourolithinifaciens DSM 104140(T) and Adlercreutzia muris DSM 29508(T).</title>
        <authorList>
            <person name="Stoll D.A."/>
            <person name="Danylec N."/>
            <person name="Huch M."/>
        </authorList>
    </citation>
    <scope>NUCLEOTIDE SEQUENCE [LARGE SCALE GENOMIC DNA]</scope>
    <source>
        <strain evidence="9 10">DSM 104140</strain>
    </source>
</reference>
<gene>
    <name evidence="9" type="ORF">F8C90_09990</name>
</gene>
<dbReference type="PANTHER" id="PTHR43742">
    <property type="entry name" value="TRIMETHYLAMINE-N-OXIDE REDUCTASE"/>
    <property type="match status" value="1"/>
</dbReference>
<evidence type="ECO:0000313" key="10">
    <source>
        <dbReference type="Proteomes" id="UP000468668"/>
    </source>
</evidence>
<dbReference type="PROSITE" id="PS51669">
    <property type="entry name" value="4FE4S_MOW_BIS_MGD"/>
    <property type="match status" value="1"/>
</dbReference>
<dbReference type="InterPro" id="IPR006655">
    <property type="entry name" value="Mopterin_OxRdtase_prok_CS"/>
</dbReference>
<evidence type="ECO:0000256" key="6">
    <source>
        <dbReference type="ARBA" id="ARBA00023004"/>
    </source>
</evidence>
<evidence type="ECO:0000256" key="3">
    <source>
        <dbReference type="ARBA" id="ARBA00022505"/>
    </source>
</evidence>
<keyword evidence="6" id="KW-0408">Iron</keyword>
<dbReference type="Proteomes" id="UP000468668">
    <property type="component" value="Unassembled WGS sequence"/>
</dbReference>
<keyword evidence="5" id="KW-0560">Oxidoreductase</keyword>
<dbReference type="Pfam" id="PF00384">
    <property type="entry name" value="Molybdopterin"/>
    <property type="match status" value="1"/>
</dbReference>
<comment type="cofactor">
    <cofactor evidence="1">
        <name>Mo-bis(molybdopterin guanine dinucleotide)</name>
        <dbReference type="ChEBI" id="CHEBI:60539"/>
    </cofactor>
</comment>
<dbReference type="Gene3D" id="2.40.40.20">
    <property type="match status" value="1"/>
</dbReference>
<evidence type="ECO:0000256" key="2">
    <source>
        <dbReference type="ARBA" id="ARBA00010312"/>
    </source>
</evidence>
<evidence type="ECO:0000256" key="7">
    <source>
        <dbReference type="ARBA" id="ARBA00023014"/>
    </source>
</evidence>
<dbReference type="PANTHER" id="PTHR43742:SF6">
    <property type="entry name" value="OXIDOREDUCTASE YYAE-RELATED"/>
    <property type="match status" value="1"/>
</dbReference>
<keyword evidence="7" id="KW-0411">Iron-sulfur</keyword>
<dbReference type="GO" id="GO:0043546">
    <property type="term" value="F:molybdopterin cofactor binding"/>
    <property type="evidence" value="ECO:0007669"/>
    <property type="project" value="InterPro"/>
</dbReference>
<dbReference type="Gene3D" id="3.40.228.10">
    <property type="entry name" value="Dimethylsulfoxide Reductase, domain 2"/>
    <property type="match status" value="1"/>
</dbReference>
<evidence type="ECO:0000256" key="4">
    <source>
        <dbReference type="ARBA" id="ARBA00022723"/>
    </source>
</evidence>
<evidence type="ECO:0000259" key="8">
    <source>
        <dbReference type="PROSITE" id="PS51669"/>
    </source>
</evidence>
<dbReference type="PROSITE" id="PS00932">
    <property type="entry name" value="MOLYBDOPTERIN_PROK_3"/>
    <property type="match status" value="1"/>
</dbReference>
<dbReference type="SMART" id="SM00926">
    <property type="entry name" value="Molybdop_Fe4S4"/>
    <property type="match status" value="1"/>
</dbReference>
<dbReference type="Pfam" id="PF04879">
    <property type="entry name" value="Molybdop_Fe4S4"/>
    <property type="match status" value="1"/>
</dbReference>
<comment type="similarity">
    <text evidence="2">Belongs to the prokaryotic molybdopterin-containing oxidoreductase family.</text>
</comment>
<keyword evidence="3" id="KW-0500">Molybdenum</keyword>
<dbReference type="Gene3D" id="3.40.50.740">
    <property type="match status" value="1"/>
</dbReference>
<evidence type="ECO:0000313" key="9">
    <source>
        <dbReference type="EMBL" id="KAB1636040.1"/>
    </source>
</evidence>
<proteinExistence type="inferred from homology"/>
<feature type="domain" description="4Fe-4S Mo/W bis-MGD-type" evidence="8">
    <location>
        <begin position="23"/>
        <end position="79"/>
    </location>
</feature>
<organism evidence="9 10">
    <name type="scientific">Ellagibacter isourolithinifaciens</name>
    <dbReference type="NCBI Taxonomy" id="2137581"/>
    <lineage>
        <taxon>Bacteria</taxon>
        <taxon>Bacillati</taxon>
        <taxon>Actinomycetota</taxon>
        <taxon>Coriobacteriia</taxon>
        <taxon>Eggerthellales</taxon>
        <taxon>Eggerthellaceae</taxon>
        <taxon>Ellagibacter</taxon>
    </lineage>
</organism>
<dbReference type="InterPro" id="IPR009010">
    <property type="entry name" value="Asp_de-COase-like_dom_sf"/>
</dbReference>
<dbReference type="EMBL" id="WAJR01000036">
    <property type="protein sequence ID" value="KAB1636040.1"/>
    <property type="molecule type" value="Genomic_DNA"/>
</dbReference>
<dbReference type="GO" id="GO:0051536">
    <property type="term" value="F:iron-sulfur cluster binding"/>
    <property type="evidence" value="ECO:0007669"/>
    <property type="project" value="UniProtKB-KW"/>
</dbReference>
<protein>
    <submittedName>
        <fullName evidence="9">Molybdopterin-dependent oxidoreductase</fullName>
    </submittedName>
</protein>
<dbReference type="RefSeq" id="WP_158050371.1">
    <property type="nucleotide sequence ID" value="NZ_WAJR01000036.1"/>
</dbReference>
<keyword evidence="4" id="KW-0479">Metal-binding</keyword>
<dbReference type="InterPro" id="IPR037949">
    <property type="entry name" value="MopB_CT_Acetylene-hydratase"/>
</dbReference>
<name>A0A6N6NPG1_9ACTN</name>
<dbReference type="GO" id="GO:0016491">
    <property type="term" value="F:oxidoreductase activity"/>
    <property type="evidence" value="ECO:0007669"/>
    <property type="project" value="UniProtKB-KW"/>
</dbReference>